<dbReference type="AlphaFoldDB" id="A0A2X0IMQ7"/>
<accession>A0A2X0IMQ7</accession>
<keyword evidence="4" id="KW-1185">Reference proteome</keyword>
<dbReference type="EMBL" id="QKYN01000027">
    <property type="protein sequence ID" value="RAG86424.1"/>
    <property type="molecule type" value="Genomic_DNA"/>
</dbReference>
<dbReference type="RefSeq" id="WP_111499837.1">
    <property type="nucleotide sequence ID" value="NZ_QKYN01000027.1"/>
</dbReference>
<evidence type="ECO:0008006" key="5">
    <source>
        <dbReference type="Google" id="ProtNLM"/>
    </source>
</evidence>
<keyword evidence="2" id="KW-0732">Signal</keyword>
<dbReference type="PANTHER" id="PTHR37536:SF1">
    <property type="entry name" value="ASPERGILLOPEPSIN, PUTAITVE (AFU_ORTHOLOGUE AFUA_7G01200)"/>
    <property type="match status" value="1"/>
</dbReference>
<dbReference type="CDD" id="cd13426">
    <property type="entry name" value="Peptidase_G1"/>
    <property type="match status" value="1"/>
</dbReference>
<dbReference type="InterPro" id="IPR038656">
    <property type="entry name" value="Peptidase_G1_sf"/>
</dbReference>
<dbReference type="Pfam" id="PF01828">
    <property type="entry name" value="Peptidase_A4"/>
    <property type="match status" value="1"/>
</dbReference>
<dbReference type="OrthoDB" id="3851096at2"/>
<reference evidence="3 4" key="1">
    <citation type="submission" date="2018-06" db="EMBL/GenBank/DDBJ databases">
        <title>Streptacidiphilus pinicola sp. nov., isolated from pine grove soil.</title>
        <authorList>
            <person name="Roh S.G."/>
            <person name="Park S."/>
            <person name="Kim M.-K."/>
            <person name="Yun B.-R."/>
            <person name="Park J."/>
            <person name="Kim M.J."/>
            <person name="Kim Y.S."/>
            <person name="Kim S.B."/>
        </authorList>
    </citation>
    <scope>NUCLEOTIDE SEQUENCE [LARGE SCALE GENOMIC DNA]</scope>
    <source>
        <strain evidence="3 4">MMS16-CNU450</strain>
    </source>
</reference>
<dbReference type="GO" id="GO:0070007">
    <property type="term" value="F:glutamic-type endopeptidase activity"/>
    <property type="evidence" value="ECO:0007669"/>
    <property type="project" value="InterPro"/>
</dbReference>
<dbReference type="PANTHER" id="PTHR37536">
    <property type="entry name" value="PUTATIVE (AFU_ORTHOLOGUE AFUA_3G02970)-RELATED"/>
    <property type="match status" value="1"/>
</dbReference>
<evidence type="ECO:0000313" key="4">
    <source>
        <dbReference type="Proteomes" id="UP000248889"/>
    </source>
</evidence>
<evidence type="ECO:0000256" key="1">
    <source>
        <dbReference type="PIRSR" id="PIRSR600250-50"/>
    </source>
</evidence>
<dbReference type="Gene3D" id="2.60.120.700">
    <property type="entry name" value="Peptidase G1"/>
    <property type="match status" value="1"/>
</dbReference>
<dbReference type="InterPro" id="IPR013320">
    <property type="entry name" value="ConA-like_dom_sf"/>
</dbReference>
<dbReference type="Proteomes" id="UP000248889">
    <property type="component" value="Unassembled WGS sequence"/>
</dbReference>
<feature type="signal peptide" evidence="2">
    <location>
        <begin position="1"/>
        <end position="27"/>
    </location>
</feature>
<organism evidence="3 4">
    <name type="scientific">Streptacidiphilus pinicola</name>
    <dbReference type="NCBI Taxonomy" id="2219663"/>
    <lineage>
        <taxon>Bacteria</taxon>
        <taxon>Bacillati</taxon>
        <taxon>Actinomycetota</taxon>
        <taxon>Actinomycetes</taxon>
        <taxon>Kitasatosporales</taxon>
        <taxon>Streptomycetaceae</taxon>
        <taxon>Streptacidiphilus</taxon>
    </lineage>
</organism>
<dbReference type="GO" id="GO:0006508">
    <property type="term" value="P:proteolysis"/>
    <property type="evidence" value="ECO:0007669"/>
    <property type="project" value="InterPro"/>
</dbReference>
<name>A0A2X0IMQ7_9ACTN</name>
<gene>
    <name evidence="3" type="ORF">DN069_06305</name>
</gene>
<feature type="active site" description="Proton acceptor" evidence="1">
    <location>
        <position position="189"/>
    </location>
</feature>
<protein>
    <recommendedName>
        <fullName evidence="5">Peptidase A4 family protein</fullName>
    </recommendedName>
</protein>
<sequence>MRRFLTGTAALAAVATSLAGLVVPVSAAAASGLPFRPISHNVTTGQHHKGYNINGYNWGGYAATGSGFTSVSASWTEPRATCNSTNDLYAPWVGIDGYGSSTVEQTGVATDCSSGSPVNQAWYEMYPANPVYLSLSSYPVSAGDSIHASVTYAGSNRYTLKLSDSTKGWTYTTTKSLSASRASAEVIIESPTGAYPNFGTLNFSSATVNGASLGSSGPTALDPSSGGVYEAHTSALSGGTSFSEQYLHE</sequence>
<dbReference type="InterPro" id="IPR000250">
    <property type="entry name" value="Peptidase_G1"/>
</dbReference>
<proteinExistence type="predicted"/>
<evidence type="ECO:0000256" key="2">
    <source>
        <dbReference type="SAM" id="SignalP"/>
    </source>
</evidence>
<comment type="caution">
    <text evidence="3">The sequence shown here is derived from an EMBL/GenBank/DDBJ whole genome shotgun (WGS) entry which is preliminary data.</text>
</comment>
<dbReference type="SUPFAM" id="SSF49899">
    <property type="entry name" value="Concanavalin A-like lectins/glucanases"/>
    <property type="match status" value="1"/>
</dbReference>
<feature type="chain" id="PRO_5039538008" description="Peptidase A4 family protein" evidence="2">
    <location>
        <begin position="28"/>
        <end position="249"/>
    </location>
</feature>
<evidence type="ECO:0000313" key="3">
    <source>
        <dbReference type="EMBL" id="RAG86424.1"/>
    </source>
</evidence>